<dbReference type="SUPFAM" id="SSF103247">
    <property type="entry name" value="TT1751-like"/>
    <property type="match status" value="1"/>
</dbReference>
<dbReference type="CDD" id="cd14797">
    <property type="entry name" value="DUF302"/>
    <property type="match status" value="1"/>
</dbReference>
<proteinExistence type="predicted"/>
<organism evidence="2">
    <name type="scientific">hydrothermal vent metagenome</name>
    <dbReference type="NCBI Taxonomy" id="652676"/>
    <lineage>
        <taxon>unclassified sequences</taxon>
        <taxon>metagenomes</taxon>
        <taxon>ecological metagenomes</taxon>
    </lineage>
</organism>
<accession>A0A3B0WW46</accession>
<gene>
    <name evidence="2" type="ORF">MNBD_GAMMA05-358</name>
</gene>
<dbReference type="InterPro" id="IPR035923">
    <property type="entry name" value="TT1751-like_sf"/>
</dbReference>
<protein>
    <recommendedName>
        <fullName evidence="1">DUF302 domain-containing protein</fullName>
    </recommendedName>
</protein>
<name>A0A3B0WW46_9ZZZZ</name>
<evidence type="ECO:0000259" key="1">
    <source>
        <dbReference type="Pfam" id="PF03625"/>
    </source>
</evidence>
<evidence type="ECO:0000313" key="2">
    <source>
        <dbReference type="EMBL" id="VAW53419.1"/>
    </source>
</evidence>
<dbReference type="AlphaFoldDB" id="A0A3B0WW46"/>
<dbReference type="InterPro" id="IPR005180">
    <property type="entry name" value="DUF302"/>
</dbReference>
<dbReference type="EMBL" id="UOFE01000034">
    <property type="protein sequence ID" value="VAW53419.1"/>
    <property type="molecule type" value="Genomic_DNA"/>
</dbReference>
<dbReference type="Pfam" id="PF03625">
    <property type="entry name" value="DUF302"/>
    <property type="match status" value="1"/>
</dbReference>
<sequence length="161" mass="17991">MKKMTGTIILAVTLLFSIFTSSAETKISGVYKQTVDKSVSDVYDKVYKSLEDARFFVVFEPNIGANLARFSKKWGDDYNQNNLSEIRSMVFCNGWYANKVSNQDPDMLGFCPLHLTLIERDGKTTVLFNRPTAIAQNSPAKELLSKIESDVIEAIQGGFAD</sequence>
<feature type="domain" description="DUF302" evidence="1">
    <location>
        <begin position="83"/>
        <end position="131"/>
    </location>
</feature>
<dbReference type="Gene3D" id="3.30.310.70">
    <property type="entry name" value="TT1751-like domain"/>
    <property type="match status" value="1"/>
</dbReference>
<reference evidence="2" key="1">
    <citation type="submission" date="2018-06" db="EMBL/GenBank/DDBJ databases">
        <authorList>
            <person name="Zhirakovskaya E."/>
        </authorList>
    </citation>
    <scope>NUCLEOTIDE SEQUENCE</scope>
</reference>